<reference evidence="2 3" key="1">
    <citation type="submission" date="2024-09" db="EMBL/GenBank/DDBJ databases">
        <authorList>
            <person name="Sun Q."/>
            <person name="Mori K."/>
        </authorList>
    </citation>
    <scope>NUCLEOTIDE SEQUENCE [LARGE SCALE GENOMIC DNA]</scope>
    <source>
        <strain evidence="2 3">TBRC 5777</strain>
    </source>
</reference>
<dbReference type="Gene3D" id="3.40.50.720">
    <property type="entry name" value="NAD(P)-binding Rossmann-like Domain"/>
    <property type="match status" value="1"/>
</dbReference>
<evidence type="ECO:0000313" key="3">
    <source>
        <dbReference type="Proteomes" id="UP001589865"/>
    </source>
</evidence>
<dbReference type="InterPro" id="IPR051317">
    <property type="entry name" value="Gfo/Idh/MocA_oxidoreduct"/>
</dbReference>
<accession>A0ABV6JRI4</accession>
<protein>
    <submittedName>
        <fullName evidence="2">Gfo/Idh/MocA family protein</fullName>
    </submittedName>
</protein>
<proteinExistence type="predicted"/>
<name>A0ABV6JRI4_9PROT</name>
<comment type="caution">
    <text evidence="2">The sequence shown here is derived from an EMBL/GenBank/DDBJ whole genome shotgun (WGS) entry which is preliminary data.</text>
</comment>
<dbReference type="PANTHER" id="PTHR43708">
    <property type="entry name" value="CONSERVED EXPRESSED OXIDOREDUCTASE (EUROFUNG)"/>
    <property type="match status" value="1"/>
</dbReference>
<dbReference type="InterPro" id="IPR036291">
    <property type="entry name" value="NAD(P)-bd_dom_sf"/>
</dbReference>
<organism evidence="2 3">
    <name type="scientific">Roseomonas elaeocarpi</name>
    <dbReference type="NCBI Taxonomy" id="907779"/>
    <lineage>
        <taxon>Bacteria</taxon>
        <taxon>Pseudomonadati</taxon>
        <taxon>Pseudomonadota</taxon>
        <taxon>Alphaproteobacteria</taxon>
        <taxon>Acetobacterales</taxon>
        <taxon>Roseomonadaceae</taxon>
        <taxon>Roseomonas</taxon>
    </lineage>
</organism>
<dbReference type="PANTHER" id="PTHR43708:SF8">
    <property type="entry name" value="OXIDOREDUCTASE"/>
    <property type="match status" value="1"/>
</dbReference>
<dbReference type="Pfam" id="PF01408">
    <property type="entry name" value="GFO_IDH_MocA"/>
    <property type="match status" value="1"/>
</dbReference>
<feature type="domain" description="Gfo/Idh/MocA-like oxidoreductase N-terminal" evidence="1">
    <location>
        <begin position="20"/>
        <end position="128"/>
    </location>
</feature>
<dbReference type="EMBL" id="JBHLUN010000006">
    <property type="protein sequence ID" value="MFC0408336.1"/>
    <property type="molecule type" value="Genomic_DNA"/>
</dbReference>
<dbReference type="Proteomes" id="UP001589865">
    <property type="component" value="Unassembled WGS sequence"/>
</dbReference>
<dbReference type="SUPFAM" id="SSF51735">
    <property type="entry name" value="NAD(P)-binding Rossmann-fold domains"/>
    <property type="match status" value="1"/>
</dbReference>
<gene>
    <name evidence="2" type="ORF">ACFFGY_08770</name>
</gene>
<dbReference type="InterPro" id="IPR000683">
    <property type="entry name" value="Gfo/Idh/MocA-like_OxRdtase_N"/>
</dbReference>
<evidence type="ECO:0000259" key="1">
    <source>
        <dbReference type="Pfam" id="PF01408"/>
    </source>
</evidence>
<evidence type="ECO:0000313" key="2">
    <source>
        <dbReference type="EMBL" id="MFC0408336.1"/>
    </source>
</evidence>
<dbReference type="RefSeq" id="WP_377044094.1">
    <property type="nucleotide sequence ID" value="NZ_JBHLUN010000006.1"/>
</dbReference>
<keyword evidence="3" id="KW-1185">Reference proteome</keyword>
<sequence>MPEGDGRFRVVRSGRVSAARFAVVGGGFRAQYFLRLARALPGELRASGVVVRDPDRAEALRDRWNVPVHPNLADLLAAGRPDFVVVCVSRGQALPVLHEVAAAGLPVLTETPPAEDLAGLHEVWALVRGGARLQVAEQYRLQPMNAARLALARSGLLGEVQHAQVSLAHDYHGMSLLRAFLDTGFRMPRVTARRFAAPLVAGPDRQGPPREYRVTQSTQVIAQLDFGDRLGIHDFANEQYRSWIRGPRVLVRGDRGELDGVEARWITDFATPVQLRLRRMDAGQDTNPEPYSHRGVLAGERWLFRNPFPGVTLSDDEIAGATMLRAMADYAGGGAGPYDAAEGLQDAYLALLIAEAAARGEAVSGEAQPWCT</sequence>